<organism evidence="1">
    <name type="scientific">Myoviridae sp. ctm8X17</name>
    <dbReference type="NCBI Taxonomy" id="2825168"/>
    <lineage>
        <taxon>Viruses</taxon>
        <taxon>Duplodnaviria</taxon>
        <taxon>Heunggongvirae</taxon>
        <taxon>Uroviricota</taxon>
        <taxon>Caudoviricetes</taxon>
    </lineage>
</organism>
<proteinExistence type="predicted"/>
<reference evidence="1" key="1">
    <citation type="journal article" date="2021" name="Proc. Natl. Acad. Sci. U.S.A.">
        <title>A Catalog of Tens of Thousands of Viruses from Human Metagenomes Reveals Hidden Associations with Chronic Diseases.</title>
        <authorList>
            <person name="Tisza M.J."/>
            <person name="Buck C.B."/>
        </authorList>
    </citation>
    <scope>NUCLEOTIDE SEQUENCE</scope>
    <source>
        <strain evidence="1">Ctm8X17</strain>
    </source>
</reference>
<name>A0A8S5Q9W1_9CAUD</name>
<dbReference type="EMBL" id="BK015607">
    <property type="protein sequence ID" value="DAE15549.1"/>
    <property type="molecule type" value="Genomic_DNA"/>
</dbReference>
<sequence length="37" mass="4573">MILLRLWNFLTISLNFLYLYKNRGIREKNTRLMRLSA</sequence>
<protein>
    <submittedName>
        <fullName evidence="1">Uncharacterized protein</fullName>
    </submittedName>
</protein>
<accession>A0A8S5Q9W1</accession>
<evidence type="ECO:0000313" key="1">
    <source>
        <dbReference type="EMBL" id="DAE15549.1"/>
    </source>
</evidence>